<dbReference type="GO" id="GO:0005634">
    <property type="term" value="C:nucleus"/>
    <property type="evidence" value="ECO:0007669"/>
    <property type="project" value="UniProtKB-SubCell"/>
</dbReference>
<evidence type="ECO:0000256" key="6">
    <source>
        <dbReference type="SAM" id="Coils"/>
    </source>
</evidence>
<keyword evidence="6" id="KW-0175">Coiled coil</keyword>
<evidence type="ECO:0000313" key="10">
    <source>
        <dbReference type="Proteomes" id="UP001457282"/>
    </source>
</evidence>
<evidence type="ECO:0000256" key="2">
    <source>
        <dbReference type="ARBA" id="ARBA00023015"/>
    </source>
</evidence>
<organism evidence="9 10">
    <name type="scientific">Rubus argutus</name>
    <name type="common">Southern blackberry</name>
    <dbReference type="NCBI Taxonomy" id="59490"/>
    <lineage>
        <taxon>Eukaryota</taxon>
        <taxon>Viridiplantae</taxon>
        <taxon>Streptophyta</taxon>
        <taxon>Embryophyta</taxon>
        <taxon>Tracheophyta</taxon>
        <taxon>Spermatophyta</taxon>
        <taxon>Magnoliopsida</taxon>
        <taxon>eudicotyledons</taxon>
        <taxon>Gunneridae</taxon>
        <taxon>Pentapetalae</taxon>
        <taxon>rosids</taxon>
        <taxon>fabids</taxon>
        <taxon>Rosales</taxon>
        <taxon>Rosaceae</taxon>
        <taxon>Rosoideae</taxon>
        <taxon>Rosoideae incertae sedis</taxon>
        <taxon>Rubus</taxon>
    </lineage>
</organism>
<gene>
    <name evidence="9" type="ORF">M0R45_001496</name>
</gene>
<feature type="region of interest" description="Disordered" evidence="7">
    <location>
        <begin position="43"/>
        <end position="99"/>
    </location>
</feature>
<sequence>MLSTIPAMLPSETLFHFPAFDTGFTQGGFTPWESELFPAIQYSPKPVISDPSSGAAQTQSTKPVISSSGSDDDPDRNRPDPDHVNEKSCQINGSNRTVSVVDERKRRRMISNRESARRSRMRKQRHLENLRNQVNKLRIENRELNNRLRFVMYHFQRVQTDNDRLQAEHTMLRRKLSDIRQILVFRQLQHMSSAWPCNSVITEQSP</sequence>
<dbReference type="GO" id="GO:0045893">
    <property type="term" value="P:positive regulation of DNA-templated transcription"/>
    <property type="evidence" value="ECO:0007669"/>
    <property type="project" value="TreeGrafter"/>
</dbReference>
<evidence type="ECO:0000256" key="1">
    <source>
        <dbReference type="ARBA" id="ARBA00004123"/>
    </source>
</evidence>
<evidence type="ECO:0000256" key="5">
    <source>
        <dbReference type="ARBA" id="ARBA00023242"/>
    </source>
</evidence>
<keyword evidence="4" id="KW-0804">Transcription</keyword>
<reference evidence="9 10" key="1">
    <citation type="journal article" date="2023" name="G3 (Bethesda)">
        <title>A chromosome-length genome assembly and annotation of blackberry (Rubus argutus, cv. 'Hillquist').</title>
        <authorList>
            <person name="Bruna T."/>
            <person name="Aryal R."/>
            <person name="Dudchenko O."/>
            <person name="Sargent D.J."/>
            <person name="Mead D."/>
            <person name="Buti M."/>
            <person name="Cavallini A."/>
            <person name="Hytonen T."/>
            <person name="Andres J."/>
            <person name="Pham M."/>
            <person name="Weisz D."/>
            <person name="Mascagni F."/>
            <person name="Usai G."/>
            <person name="Natali L."/>
            <person name="Bassil N."/>
            <person name="Fernandez G.E."/>
            <person name="Lomsadze A."/>
            <person name="Armour M."/>
            <person name="Olukolu B."/>
            <person name="Poorten T."/>
            <person name="Britton C."/>
            <person name="Davik J."/>
            <person name="Ashrafi H."/>
            <person name="Aiden E.L."/>
            <person name="Borodovsky M."/>
            <person name="Worthington M."/>
        </authorList>
    </citation>
    <scope>NUCLEOTIDE SEQUENCE [LARGE SCALE GENOMIC DNA]</scope>
    <source>
        <strain evidence="9">PI 553951</strain>
    </source>
</reference>
<dbReference type="PANTHER" id="PTHR45764">
    <property type="entry name" value="BZIP TRANSCRIPTION FACTOR 44"/>
    <property type="match status" value="1"/>
</dbReference>
<dbReference type="InterPro" id="IPR046347">
    <property type="entry name" value="bZIP_sf"/>
</dbReference>
<dbReference type="Gene3D" id="1.20.5.170">
    <property type="match status" value="1"/>
</dbReference>
<evidence type="ECO:0000256" key="7">
    <source>
        <dbReference type="SAM" id="MobiDB-lite"/>
    </source>
</evidence>
<dbReference type="PROSITE" id="PS50217">
    <property type="entry name" value="BZIP"/>
    <property type="match status" value="1"/>
</dbReference>
<dbReference type="CDD" id="cd14702">
    <property type="entry name" value="bZIP_plant_GBF1"/>
    <property type="match status" value="1"/>
</dbReference>
<feature type="compositionally biased region" description="Polar residues" evidence="7">
    <location>
        <begin position="50"/>
        <end position="69"/>
    </location>
</feature>
<comment type="subcellular location">
    <subcellularLocation>
        <location evidence="1">Nucleus</location>
    </subcellularLocation>
</comment>
<dbReference type="SMART" id="SM00338">
    <property type="entry name" value="BRLZ"/>
    <property type="match status" value="1"/>
</dbReference>
<feature type="coiled-coil region" evidence="6">
    <location>
        <begin position="113"/>
        <end position="182"/>
    </location>
</feature>
<keyword evidence="10" id="KW-1185">Reference proteome</keyword>
<keyword evidence="2" id="KW-0805">Transcription regulation</keyword>
<dbReference type="Pfam" id="PF00170">
    <property type="entry name" value="bZIP_1"/>
    <property type="match status" value="1"/>
</dbReference>
<dbReference type="AlphaFoldDB" id="A0AAW1VID3"/>
<feature type="compositionally biased region" description="Polar residues" evidence="7">
    <location>
        <begin position="87"/>
        <end position="98"/>
    </location>
</feature>
<keyword evidence="5" id="KW-0539">Nucleus</keyword>
<dbReference type="Proteomes" id="UP001457282">
    <property type="component" value="Unassembled WGS sequence"/>
</dbReference>
<keyword evidence="3" id="KW-0238">DNA-binding</keyword>
<dbReference type="GO" id="GO:0003700">
    <property type="term" value="F:DNA-binding transcription factor activity"/>
    <property type="evidence" value="ECO:0007669"/>
    <property type="project" value="InterPro"/>
</dbReference>
<accession>A0AAW1VID3</accession>
<protein>
    <recommendedName>
        <fullName evidence="8">BZIP domain-containing protein</fullName>
    </recommendedName>
</protein>
<dbReference type="EMBL" id="JBEDUW010000249">
    <property type="protein sequence ID" value="KAK9902560.1"/>
    <property type="molecule type" value="Genomic_DNA"/>
</dbReference>
<dbReference type="PROSITE" id="PS00036">
    <property type="entry name" value="BZIP_BASIC"/>
    <property type="match status" value="1"/>
</dbReference>
<name>A0AAW1VID3_RUBAR</name>
<feature type="compositionally biased region" description="Basic and acidic residues" evidence="7">
    <location>
        <begin position="75"/>
        <end position="86"/>
    </location>
</feature>
<feature type="domain" description="BZIP" evidence="8">
    <location>
        <begin position="102"/>
        <end position="165"/>
    </location>
</feature>
<proteinExistence type="predicted"/>
<dbReference type="PANTHER" id="PTHR45764:SF21">
    <property type="entry name" value="OS03G0770000 PROTEIN"/>
    <property type="match status" value="1"/>
</dbReference>
<evidence type="ECO:0000256" key="3">
    <source>
        <dbReference type="ARBA" id="ARBA00023125"/>
    </source>
</evidence>
<evidence type="ECO:0000256" key="4">
    <source>
        <dbReference type="ARBA" id="ARBA00023163"/>
    </source>
</evidence>
<dbReference type="GO" id="GO:0000976">
    <property type="term" value="F:transcription cis-regulatory region binding"/>
    <property type="evidence" value="ECO:0007669"/>
    <property type="project" value="TreeGrafter"/>
</dbReference>
<dbReference type="GO" id="GO:0046982">
    <property type="term" value="F:protein heterodimerization activity"/>
    <property type="evidence" value="ECO:0007669"/>
    <property type="project" value="UniProtKB-ARBA"/>
</dbReference>
<dbReference type="InterPro" id="IPR045314">
    <property type="entry name" value="bZIP_plant_GBF1"/>
</dbReference>
<dbReference type="FunFam" id="1.20.5.170:FF:000020">
    <property type="entry name" value="BZIP transcription factor"/>
    <property type="match status" value="1"/>
</dbReference>
<dbReference type="SUPFAM" id="SSF57959">
    <property type="entry name" value="Leucine zipper domain"/>
    <property type="match status" value="1"/>
</dbReference>
<comment type="caution">
    <text evidence="9">The sequence shown here is derived from an EMBL/GenBank/DDBJ whole genome shotgun (WGS) entry which is preliminary data.</text>
</comment>
<evidence type="ECO:0000259" key="8">
    <source>
        <dbReference type="PROSITE" id="PS50217"/>
    </source>
</evidence>
<dbReference type="InterPro" id="IPR004827">
    <property type="entry name" value="bZIP"/>
</dbReference>
<evidence type="ECO:0000313" key="9">
    <source>
        <dbReference type="EMBL" id="KAK9902560.1"/>
    </source>
</evidence>